<keyword evidence="2" id="KW-0472">Membrane</keyword>
<feature type="region of interest" description="Disordered" evidence="1">
    <location>
        <begin position="1"/>
        <end position="27"/>
    </location>
</feature>
<dbReference type="EMBL" id="JAFKCZ010000005">
    <property type="protein sequence ID" value="MBN7796447.1"/>
    <property type="molecule type" value="Genomic_DNA"/>
</dbReference>
<organism evidence="3 4">
    <name type="scientific">Parahaliea mediterranea</name>
    <dbReference type="NCBI Taxonomy" id="651086"/>
    <lineage>
        <taxon>Bacteria</taxon>
        <taxon>Pseudomonadati</taxon>
        <taxon>Pseudomonadota</taxon>
        <taxon>Gammaproteobacteria</taxon>
        <taxon>Cellvibrionales</taxon>
        <taxon>Halieaceae</taxon>
        <taxon>Parahaliea</taxon>
    </lineage>
</organism>
<feature type="transmembrane region" description="Helical" evidence="2">
    <location>
        <begin position="106"/>
        <end position="128"/>
    </location>
</feature>
<evidence type="ECO:0000313" key="4">
    <source>
        <dbReference type="Proteomes" id="UP000664303"/>
    </source>
</evidence>
<evidence type="ECO:0000256" key="1">
    <source>
        <dbReference type="SAM" id="MobiDB-lite"/>
    </source>
</evidence>
<evidence type="ECO:0000256" key="2">
    <source>
        <dbReference type="SAM" id="Phobius"/>
    </source>
</evidence>
<keyword evidence="4" id="KW-1185">Reference proteome</keyword>
<protein>
    <recommendedName>
        <fullName evidence="5">Anti-sigma factor</fullName>
    </recommendedName>
</protein>
<dbReference type="AlphaFoldDB" id="A0A939DF96"/>
<feature type="region of interest" description="Disordered" evidence="1">
    <location>
        <begin position="79"/>
        <end position="100"/>
    </location>
</feature>
<keyword evidence="2" id="KW-1133">Transmembrane helix</keyword>
<accession>A0A939DF96</accession>
<proteinExistence type="predicted"/>
<keyword evidence="2" id="KW-0812">Transmembrane</keyword>
<evidence type="ECO:0000313" key="3">
    <source>
        <dbReference type="EMBL" id="MBN7796447.1"/>
    </source>
</evidence>
<dbReference type="RefSeq" id="WP_206559896.1">
    <property type="nucleotide sequence ID" value="NZ_JAFKCZ010000005.1"/>
</dbReference>
<comment type="caution">
    <text evidence="3">The sequence shown here is derived from an EMBL/GenBank/DDBJ whole genome shotgun (WGS) entry which is preliminary data.</text>
</comment>
<dbReference type="Proteomes" id="UP000664303">
    <property type="component" value="Unassembled WGS sequence"/>
</dbReference>
<gene>
    <name evidence="3" type="ORF">JYP50_07585</name>
</gene>
<evidence type="ECO:0008006" key="5">
    <source>
        <dbReference type="Google" id="ProtNLM"/>
    </source>
</evidence>
<reference evidence="3" key="1">
    <citation type="submission" date="2021-02" db="EMBL/GenBank/DDBJ databases">
        <title>PHA producing bacteria isolated from coastal sediment in Guangdong, Shenzhen.</title>
        <authorList>
            <person name="Zheng W."/>
            <person name="Yu S."/>
            <person name="Huang Y."/>
        </authorList>
    </citation>
    <scope>NUCLEOTIDE SEQUENCE</scope>
    <source>
        <strain evidence="3">TN14-10</strain>
    </source>
</reference>
<sequence length="274" mass="29651">MASKPNTLSDADKQRLQAGFDGELEPGEWQRIREEFRDSPEAAAWLAELAAVREALDAAPEIPVPPGLAAAIKQQIPGRSSGNVTEVDFGGRGSGRDRRPRPAVNLAGGLALVASLVLAVGLGVQFLGVSELGMDSQMRSRMTGTLLDTDALEAQRHWQWEGMDARATLMRSDSGLTLELELDADPSADLVLLVSGDQWRWRQDATSAPFSKGRDLAGERLQLPVNGEKRYRLVLEPDTRDGGPAQGPLPAPRIDIAMQRHGQLLHQGVIVTDE</sequence>
<name>A0A939DF96_9GAMM</name>